<name>A0A1J1JIX1_PLAAG</name>
<reference evidence="1" key="1">
    <citation type="submission" date="2015-09" db="EMBL/GenBank/DDBJ databases">
        <authorList>
            <person name="Jackson K.R."/>
            <person name="Lunt B.L."/>
            <person name="Fisher J.N.B."/>
            <person name="Gardner A.V."/>
            <person name="Bailey M.E."/>
            <person name="Deus L.M."/>
            <person name="Earl A.S."/>
            <person name="Gibby P.D."/>
            <person name="Hartmann K.A."/>
            <person name="Liu J.E."/>
            <person name="Manci A.M."/>
            <person name="Nielsen D.A."/>
            <person name="Solomon M.B."/>
            <person name="Breakwell D.P."/>
            <person name="Burnett S.H."/>
            <person name="Grose J.H."/>
        </authorList>
    </citation>
    <scope>NUCLEOTIDE SEQUENCE</scope>
    <source>
        <strain evidence="1">7805</strain>
    </source>
</reference>
<dbReference type="EMBL" id="LO018304">
    <property type="protein sequence ID" value="CUM61472.1"/>
    <property type="molecule type" value="Genomic_DNA"/>
</dbReference>
<dbReference type="AlphaFoldDB" id="A0A1J1JIX1"/>
<gene>
    <name evidence="1" type="ORF">PLAM_3506</name>
</gene>
<accession>A0A1J1JIX1</accession>
<proteinExistence type="predicted"/>
<sequence>MSQKKERQQGTVVQLVRAPPCHGGSCGFEPRQSRSKVNNQETGFLIKLIATNQDILRNPVSEGDRKYPKKPSF</sequence>
<protein>
    <submittedName>
        <fullName evidence="1">Uncharacterized protein</fullName>
    </submittedName>
</protein>
<dbReference type="AntiFam" id="ANF00013">
    <property type="entry name" value="tRNA translation"/>
</dbReference>
<organism evidence="1">
    <name type="scientific">Planktothrix agardhii</name>
    <name type="common">Oscillatoria agardhii</name>
    <dbReference type="NCBI Taxonomy" id="1160"/>
    <lineage>
        <taxon>Bacteria</taxon>
        <taxon>Bacillati</taxon>
        <taxon>Cyanobacteriota</taxon>
        <taxon>Cyanophyceae</taxon>
        <taxon>Oscillatoriophycideae</taxon>
        <taxon>Oscillatoriales</taxon>
        <taxon>Microcoleaceae</taxon>
        <taxon>Planktothrix</taxon>
    </lineage>
</organism>
<evidence type="ECO:0000313" key="1">
    <source>
        <dbReference type="EMBL" id="CUM61472.1"/>
    </source>
</evidence>